<proteinExistence type="inferred from homology"/>
<gene>
    <name evidence="5" type="primary">Int-Tn_2</name>
    <name evidence="5" type="ORF">ERS852569_00659</name>
</gene>
<accession>A0A174QYW0</accession>
<name>A0A174QYW0_9FIRM</name>
<dbReference type="AlphaFoldDB" id="A0A174QYW0"/>
<feature type="domain" description="Tyr recombinase" evidence="4">
    <location>
        <begin position="182"/>
        <end position="396"/>
    </location>
</feature>
<evidence type="ECO:0000259" key="4">
    <source>
        <dbReference type="PROSITE" id="PS51898"/>
    </source>
</evidence>
<dbReference type="SUPFAM" id="SSF56349">
    <property type="entry name" value="DNA breaking-rejoining enzymes"/>
    <property type="match status" value="1"/>
</dbReference>
<dbReference type="InterPro" id="IPR002104">
    <property type="entry name" value="Integrase_catalytic"/>
</dbReference>
<dbReference type="Pfam" id="PF00589">
    <property type="entry name" value="Phage_integrase"/>
    <property type="match status" value="1"/>
</dbReference>
<dbReference type="Gene3D" id="3.30.160.60">
    <property type="entry name" value="Classic Zinc Finger"/>
    <property type="match status" value="1"/>
</dbReference>
<evidence type="ECO:0000313" key="5">
    <source>
        <dbReference type="EMBL" id="CUP76058.1"/>
    </source>
</evidence>
<dbReference type="RefSeq" id="WP_055059471.1">
    <property type="nucleotide sequence ID" value="NZ_CZBP01000004.1"/>
</dbReference>
<sequence length="405" mass="46934">MGKCRRKLKDGEYFNSSNNRYEYHYTDRLGKKRVITSARLEPNDPLPKSKRGGKSLREKEAEILKLLQNNIDVDGGKITVYETTLKFLEVLYAKKNITYNTKQSYSRICRTLNNTTLGHMAICDVKPEHCDEWFVTMKAKYRGSAMQTDLSLIKRTFEFAVDRDWIVKNPMKNLTVSRDDGTSRNPVSVEKMQSFLDFVKTEKHSHHCWELIHVLFWTGMRASEICGLTLDDLDFENRVIYVNKQVQKQDGVRVVTKVKSKNGIRVIPMTHEVEEALKAEIEKRHLIEEPVLYGEDGVTAYSGFVFLSTRRRMPMMRENVEEYMKNCIKRYNERYSDDPMPYCVPHVARHTFCTNLQQNGINPVTLQHIMGHGSIKTTLSWYTGVKAVPEQVAEMDGIVTKILTP</sequence>
<dbReference type="GO" id="GO:0008907">
    <property type="term" value="F:integrase activity"/>
    <property type="evidence" value="ECO:0007669"/>
    <property type="project" value="InterPro"/>
</dbReference>
<dbReference type="GO" id="GO:0003677">
    <property type="term" value="F:DNA binding"/>
    <property type="evidence" value="ECO:0007669"/>
    <property type="project" value="UniProtKB-KW"/>
</dbReference>
<dbReference type="GO" id="GO:0006310">
    <property type="term" value="P:DNA recombination"/>
    <property type="evidence" value="ECO:0007669"/>
    <property type="project" value="UniProtKB-KW"/>
</dbReference>
<protein>
    <submittedName>
        <fullName evidence="5">Integrase</fullName>
    </submittedName>
</protein>
<dbReference type="Pfam" id="PF02920">
    <property type="entry name" value="Integrase_DNA"/>
    <property type="match status" value="1"/>
</dbReference>
<dbReference type="SUPFAM" id="SSF54171">
    <property type="entry name" value="DNA-binding domain"/>
    <property type="match status" value="1"/>
</dbReference>
<evidence type="ECO:0000313" key="6">
    <source>
        <dbReference type="Proteomes" id="UP000095762"/>
    </source>
</evidence>
<keyword evidence="2" id="KW-0238">DNA-binding</keyword>
<keyword evidence="3" id="KW-0233">DNA recombination</keyword>
<dbReference type="EMBL" id="CZBP01000004">
    <property type="protein sequence ID" value="CUP76058.1"/>
    <property type="molecule type" value="Genomic_DNA"/>
</dbReference>
<dbReference type="Gene3D" id="1.10.443.10">
    <property type="entry name" value="Intergrase catalytic core"/>
    <property type="match status" value="1"/>
</dbReference>
<dbReference type="InterPro" id="IPR011010">
    <property type="entry name" value="DNA_brk_join_enz"/>
</dbReference>
<dbReference type="CDD" id="cd01189">
    <property type="entry name" value="INT_ICEBs1_C_like"/>
    <property type="match status" value="1"/>
</dbReference>
<dbReference type="InterPro" id="IPR016177">
    <property type="entry name" value="DNA-bd_dom_sf"/>
</dbReference>
<dbReference type="InterPro" id="IPR010998">
    <property type="entry name" value="Integrase_recombinase_N"/>
</dbReference>
<evidence type="ECO:0000256" key="2">
    <source>
        <dbReference type="ARBA" id="ARBA00023125"/>
    </source>
</evidence>
<dbReference type="InterPro" id="IPR004191">
    <property type="entry name" value="Integrase_Tn916-type_DNA-bd_N"/>
</dbReference>
<evidence type="ECO:0000256" key="3">
    <source>
        <dbReference type="ARBA" id="ARBA00023172"/>
    </source>
</evidence>
<dbReference type="InterPro" id="IPR013762">
    <property type="entry name" value="Integrase-like_cat_sf"/>
</dbReference>
<dbReference type="Gene3D" id="1.10.150.130">
    <property type="match status" value="1"/>
</dbReference>
<dbReference type="InterPro" id="IPR050090">
    <property type="entry name" value="Tyrosine_recombinase_XerCD"/>
</dbReference>
<reference evidence="5 6" key="1">
    <citation type="submission" date="2015-09" db="EMBL/GenBank/DDBJ databases">
        <authorList>
            <consortium name="Pathogen Informatics"/>
        </authorList>
    </citation>
    <scope>NUCLEOTIDE SEQUENCE [LARGE SCALE GENOMIC DNA]</scope>
    <source>
        <strain evidence="5 6">2789STDY5834957</strain>
    </source>
</reference>
<dbReference type="PROSITE" id="PS51898">
    <property type="entry name" value="TYR_RECOMBINASE"/>
    <property type="match status" value="1"/>
</dbReference>
<dbReference type="Proteomes" id="UP000095762">
    <property type="component" value="Unassembled WGS sequence"/>
</dbReference>
<dbReference type="PANTHER" id="PTHR30349">
    <property type="entry name" value="PHAGE INTEGRASE-RELATED"/>
    <property type="match status" value="1"/>
</dbReference>
<organism evidence="5 6">
    <name type="scientific">Blautia obeum</name>
    <dbReference type="NCBI Taxonomy" id="40520"/>
    <lineage>
        <taxon>Bacteria</taxon>
        <taxon>Bacillati</taxon>
        <taxon>Bacillota</taxon>
        <taxon>Clostridia</taxon>
        <taxon>Lachnospirales</taxon>
        <taxon>Lachnospiraceae</taxon>
        <taxon>Blautia</taxon>
    </lineage>
</organism>
<comment type="similarity">
    <text evidence="1">Belongs to the 'phage' integrase family.</text>
</comment>
<evidence type="ECO:0000256" key="1">
    <source>
        <dbReference type="ARBA" id="ARBA00008857"/>
    </source>
</evidence>
<dbReference type="PANTHER" id="PTHR30349:SF41">
    <property type="entry name" value="INTEGRASE_RECOMBINASE PROTEIN MJ0367-RELATED"/>
    <property type="match status" value="1"/>
</dbReference>